<dbReference type="AlphaFoldDB" id="S8CIH8"/>
<protein>
    <recommendedName>
        <fullName evidence="2">Phytocyanin domain-containing protein</fullName>
    </recommendedName>
</protein>
<dbReference type="GO" id="GO:0005886">
    <property type="term" value="C:plasma membrane"/>
    <property type="evidence" value="ECO:0007669"/>
    <property type="project" value="TreeGrafter"/>
</dbReference>
<feature type="chain" id="PRO_5004562149" description="Phytocyanin domain-containing protein" evidence="1">
    <location>
        <begin position="24"/>
        <end position="214"/>
    </location>
</feature>
<sequence length="214" mass="22553">MAATQVVEFYLVAALSLVACAASAGGYTNHTVGGNAGWFFNSITNETSADYSAWAAAQTFNLGDFLIFNTDTNQTVIQTFNSTTYGSCSTDNALDSDTFQYDDGGNGQSGDKITIPVPLTIEGPQYYFSDADDGIPCLRGMAFKITVSHGLGLPPSLNQPPPPPFTAPPPFAEGDSPPILVIGTPGNHGIGANPGLHWLLLVLYSCSFLAWMIS</sequence>
<dbReference type="InterPro" id="IPR008972">
    <property type="entry name" value="Cupredoxin"/>
</dbReference>
<gene>
    <name evidence="3" type="ORF">M569_08246</name>
</gene>
<dbReference type="GO" id="GO:0009055">
    <property type="term" value="F:electron transfer activity"/>
    <property type="evidence" value="ECO:0007669"/>
    <property type="project" value="InterPro"/>
</dbReference>
<dbReference type="EMBL" id="AUSU01003634">
    <property type="protein sequence ID" value="EPS66530.1"/>
    <property type="molecule type" value="Genomic_DNA"/>
</dbReference>
<dbReference type="PANTHER" id="PTHR33021:SF213">
    <property type="entry name" value="OS12G0454600 PROTEIN"/>
    <property type="match status" value="1"/>
</dbReference>
<evidence type="ECO:0000313" key="4">
    <source>
        <dbReference type="Proteomes" id="UP000015453"/>
    </source>
</evidence>
<keyword evidence="1" id="KW-0732">Signal</keyword>
<dbReference type="PANTHER" id="PTHR33021">
    <property type="entry name" value="BLUE COPPER PROTEIN"/>
    <property type="match status" value="1"/>
</dbReference>
<dbReference type="Proteomes" id="UP000015453">
    <property type="component" value="Unassembled WGS sequence"/>
</dbReference>
<dbReference type="InterPro" id="IPR003245">
    <property type="entry name" value="Phytocyanin_dom"/>
</dbReference>
<accession>S8CIH8</accession>
<evidence type="ECO:0000313" key="3">
    <source>
        <dbReference type="EMBL" id="EPS66530.1"/>
    </source>
</evidence>
<dbReference type="Gene3D" id="2.60.40.420">
    <property type="entry name" value="Cupredoxins - blue copper proteins"/>
    <property type="match status" value="1"/>
</dbReference>
<keyword evidence="4" id="KW-1185">Reference proteome</keyword>
<dbReference type="OrthoDB" id="688954at2759"/>
<comment type="caution">
    <text evidence="3">The sequence shown here is derived from an EMBL/GenBank/DDBJ whole genome shotgun (WGS) entry which is preliminary data.</text>
</comment>
<dbReference type="PROSITE" id="PS51485">
    <property type="entry name" value="PHYTOCYANIN"/>
    <property type="match status" value="1"/>
</dbReference>
<reference evidence="3 4" key="1">
    <citation type="journal article" date="2013" name="BMC Genomics">
        <title>The miniature genome of a carnivorous plant Genlisea aurea contains a low number of genes and short non-coding sequences.</title>
        <authorList>
            <person name="Leushkin E.V."/>
            <person name="Sutormin R.A."/>
            <person name="Nabieva E.R."/>
            <person name="Penin A.A."/>
            <person name="Kondrashov A.S."/>
            <person name="Logacheva M.D."/>
        </authorList>
    </citation>
    <scope>NUCLEOTIDE SEQUENCE [LARGE SCALE GENOMIC DNA]</scope>
</reference>
<dbReference type="FunFam" id="2.60.40.420:FF:000048">
    <property type="entry name" value="Early nodulin-like protein 18"/>
    <property type="match status" value="1"/>
</dbReference>
<feature type="signal peptide" evidence="1">
    <location>
        <begin position="1"/>
        <end position="23"/>
    </location>
</feature>
<evidence type="ECO:0000259" key="2">
    <source>
        <dbReference type="PROSITE" id="PS51485"/>
    </source>
</evidence>
<feature type="domain" description="Phytocyanin" evidence="2">
    <location>
        <begin position="28"/>
        <end position="149"/>
    </location>
</feature>
<dbReference type="SUPFAM" id="SSF49503">
    <property type="entry name" value="Cupredoxins"/>
    <property type="match status" value="1"/>
</dbReference>
<dbReference type="InterPro" id="IPR039391">
    <property type="entry name" value="Phytocyanin-like"/>
</dbReference>
<name>S8CIH8_9LAMI</name>
<organism evidence="3 4">
    <name type="scientific">Genlisea aurea</name>
    <dbReference type="NCBI Taxonomy" id="192259"/>
    <lineage>
        <taxon>Eukaryota</taxon>
        <taxon>Viridiplantae</taxon>
        <taxon>Streptophyta</taxon>
        <taxon>Embryophyta</taxon>
        <taxon>Tracheophyta</taxon>
        <taxon>Spermatophyta</taxon>
        <taxon>Magnoliopsida</taxon>
        <taxon>eudicotyledons</taxon>
        <taxon>Gunneridae</taxon>
        <taxon>Pentapetalae</taxon>
        <taxon>asterids</taxon>
        <taxon>lamiids</taxon>
        <taxon>Lamiales</taxon>
        <taxon>Lentibulariaceae</taxon>
        <taxon>Genlisea</taxon>
    </lineage>
</organism>
<proteinExistence type="predicted"/>
<evidence type="ECO:0000256" key="1">
    <source>
        <dbReference type="SAM" id="SignalP"/>
    </source>
</evidence>
<dbReference type="Pfam" id="PF02298">
    <property type="entry name" value="Cu_bind_like"/>
    <property type="match status" value="1"/>
</dbReference>